<gene>
    <name evidence="10" type="primary">PLA2G6</name>
    <name evidence="10" type="ORF">Anas_02771</name>
</gene>
<dbReference type="PANTHER" id="PTHR24139:SF34">
    <property type="entry name" value="85_88 KDA CALCIUM-INDEPENDENT PHOSPHOLIPASE A2"/>
    <property type="match status" value="1"/>
</dbReference>
<sequence length="728" mass="80005">MAFLGNLMRSFLSSEGPSGDAVQEVSISNYIRTPVIGREDCLVLYGPTNSKKYDLLLQKTVEDSRTSAFSIFRIDDIAEAQIRFLALKDVLIPFIQVIPQEILLISSLQKTCDVLRQNPTWTVAHIAAHLGYIQAFSHPDIQKKTNTAEIDMRLTPLHLAIQREDLKMIKTIMMLDVSVDATDCKENSIFHTAATTNAKIIELVTSKESKLLNAQNSAGKTPLHLACEADKPDCVKALLISGADDMKNGGTPLHWATSRQMTNALVELGCKINAGNFKGATALHNMVQHDRLPCVVAILSWGAEANRKDKDGNTPIHLVGSPSVLQALLSFGADPSITNNKGENARHSVATRGLKYKNKMVYILHAVGAPRCSTQMATCSDGCSPNRRFNVNLPRGGRALCLDGGGMKGLVLVQLLMVIQREAKVPLKTLFDWIFGTSTGGILALGIAMGKSANYCQGLYFRMKDQVFVGQRPYDQAPLENILKKEFGELTHMADITGVKVVVTGVLADRFPADLHLFRNYEGGEELLHTRNGVFDAPVFEPTKPPNEQLVWEAARCSGAAPSAYGRFIDGGLISNNPTLDMLTEVAEYNAALKALSRVDEIETVNVVNAIDVFRPESLFKTIQMAFGLSNMAKLLIDQATMADNRTVDRARAWCSMCGISYLRLSPQLTIDVQLDETRDDILVNMLWETLVFAQSRIEKIRNVVTLLKANASRLVSENGDIVMIDVD</sequence>
<keyword evidence="8" id="KW-0442">Lipid degradation</keyword>
<dbReference type="Pfam" id="PF01734">
    <property type="entry name" value="Patatin"/>
    <property type="match status" value="1"/>
</dbReference>
<dbReference type="InterPro" id="IPR036770">
    <property type="entry name" value="Ankyrin_rpt-contain_sf"/>
</dbReference>
<comment type="catalytic activity">
    <reaction evidence="6">
        <text>a 1,2-diacyl-sn-glycero-3-phosphocholine + H2O = a 1-acyl-sn-glycero-3-phosphocholine + a fatty acid + H(+)</text>
        <dbReference type="Rhea" id="RHEA:15801"/>
        <dbReference type="ChEBI" id="CHEBI:15377"/>
        <dbReference type="ChEBI" id="CHEBI:15378"/>
        <dbReference type="ChEBI" id="CHEBI:28868"/>
        <dbReference type="ChEBI" id="CHEBI:57643"/>
        <dbReference type="ChEBI" id="CHEBI:58168"/>
        <dbReference type="EC" id="3.1.1.4"/>
    </reaction>
    <physiologicalReaction direction="left-to-right" evidence="6">
        <dbReference type="Rhea" id="RHEA:15802"/>
    </physiologicalReaction>
</comment>
<feature type="short sequence motif" description="GXGXXG" evidence="8">
    <location>
        <begin position="404"/>
        <end position="409"/>
    </location>
</feature>
<evidence type="ECO:0000256" key="3">
    <source>
        <dbReference type="ARBA" id="ARBA00022801"/>
    </source>
</evidence>
<dbReference type="GO" id="GO:0016042">
    <property type="term" value="P:lipid catabolic process"/>
    <property type="evidence" value="ECO:0007669"/>
    <property type="project" value="UniProtKB-UniRule"/>
</dbReference>
<evidence type="ECO:0000313" key="11">
    <source>
        <dbReference type="Proteomes" id="UP000326759"/>
    </source>
</evidence>
<comment type="caution">
    <text evidence="10">The sequence shown here is derived from an EMBL/GenBank/DDBJ whole genome shotgun (WGS) entry which is preliminary data.</text>
</comment>
<dbReference type="InterPro" id="IPR002110">
    <property type="entry name" value="Ankyrin_rpt"/>
</dbReference>
<proteinExistence type="predicted"/>
<dbReference type="InterPro" id="IPR047148">
    <property type="entry name" value="PLPL9"/>
</dbReference>
<dbReference type="PANTHER" id="PTHR24139">
    <property type="entry name" value="CALCIUM-INDEPENDENT PHOSPHOLIPASE A2"/>
    <property type="match status" value="1"/>
</dbReference>
<feature type="active site" description="Nucleophile" evidence="8">
    <location>
        <position position="438"/>
    </location>
</feature>
<evidence type="ECO:0000256" key="8">
    <source>
        <dbReference type="PROSITE-ProRule" id="PRU01161"/>
    </source>
</evidence>
<dbReference type="Gene3D" id="3.40.1090.10">
    <property type="entry name" value="Cytosolic phospholipase A2 catalytic domain"/>
    <property type="match status" value="1"/>
</dbReference>
<dbReference type="SMART" id="SM00248">
    <property type="entry name" value="ANK"/>
    <property type="match status" value="5"/>
</dbReference>
<feature type="active site" description="Proton acceptor" evidence="8">
    <location>
        <position position="570"/>
    </location>
</feature>
<reference evidence="10 11" key="1">
    <citation type="journal article" date="2019" name="PLoS Biol.">
        <title>Sex chromosomes control vertical transmission of feminizing Wolbachia symbionts in an isopod.</title>
        <authorList>
            <person name="Becking T."/>
            <person name="Chebbi M.A."/>
            <person name="Giraud I."/>
            <person name="Moumen B."/>
            <person name="Laverre T."/>
            <person name="Caubet Y."/>
            <person name="Peccoud J."/>
            <person name="Gilbert C."/>
            <person name="Cordaux R."/>
        </authorList>
    </citation>
    <scope>NUCLEOTIDE SEQUENCE [LARGE SCALE GENOMIC DNA]</scope>
    <source>
        <strain evidence="10">ANa2</strain>
        <tissue evidence="10">Whole body excluding digestive tract and cuticle</tissue>
    </source>
</reference>
<feature type="short sequence motif" description="DGA/G" evidence="8">
    <location>
        <begin position="570"/>
        <end position="572"/>
    </location>
</feature>
<dbReference type="EC" id="3.1.1.4" evidence="1"/>
<dbReference type="PROSITE" id="PS50297">
    <property type="entry name" value="ANK_REP_REGION"/>
    <property type="match status" value="1"/>
</dbReference>
<dbReference type="EMBL" id="SEYY01017867">
    <property type="protein sequence ID" value="KAB7499567.1"/>
    <property type="molecule type" value="Genomic_DNA"/>
</dbReference>
<keyword evidence="5 8" id="KW-0443">Lipid metabolism</keyword>
<dbReference type="Pfam" id="PF12796">
    <property type="entry name" value="Ank_2"/>
    <property type="match status" value="1"/>
</dbReference>
<dbReference type="GO" id="GO:0005739">
    <property type="term" value="C:mitochondrion"/>
    <property type="evidence" value="ECO:0007669"/>
    <property type="project" value="TreeGrafter"/>
</dbReference>
<dbReference type="PROSITE" id="PS50088">
    <property type="entry name" value="ANK_REPEAT"/>
    <property type="match status" value="3"/>
</dbReference>
<evidence type="ECO:0000256" key="2">
    <source>
        <dbReference type="ARBA" id="ARBA00022737"/>
    </source>
</evidence>
<evidence type="ECO:0000313" key="10">
    <source>
        <dbReference type="EMBL" id="KAB7499567.1"/>
    </source>
</evidence>
<evidence type="ECO:0000256" key="1">
    <source>
        <dbReference type="ARBA" id="ARBA00013278"/>
    </source>
</evidence>
<evidence type="ECO:0000256" key="4">
    <source>
        <dbReference type="ARBA" id="ARBA00023043"/>
    </source>
</evidence>
<keyword evidence="3 8" id="KW-0378">Hydrolase</keyword>
<dbReference type="Pfam" id="PF00023">
    <property type="entry name" value="Ank"/>
    <property type="match status" value="1"/>
</dbReference>
<evidence type="ECO:0000259" key="9">
    <source>
        <dbReference type="PROSITE" id="PS51635"/>
    </source>
</evidence>
<dbReference type="Gene3D" id="1.25.40.20">
    <property type="entry name" value="Ankyrin repeat-containing domain"/>
    <property type="match status" value="2"/>
</dbReference>
<evidence type="ECO:0000256" key="6">
    <source>
        <dbReference type="ARBA" id="ARBA00023422"/>
    </source>
</evidence>
<evidence type="ECO:0000256" key="7">
    <source>
        <dbReference type="PROSITE-ProRule" id="PRU00023"/>
    </source>
</evidence>
<dbReference type="OrthoDB" id="10021675at2759"/>
<feature type="repeat" description="ANK" evidence="7">
    <location>
        <begin position="218"/>
        <end position="244"/>
    </location>
</feature>
<keyword evidence="11" id="KW-1185">Reference proteome</keyword>
<accession>A0A5N5T045</accession>
<feature type="short sequence motif" description="GXSXG" evidence="8">
    <location>
        <begin position="436"/>
        <end position="440"/>
    </location>
</feature>
<dbReference type="GO" id="GO:0052816">
    <property type="term" value="F:long-chain fatty acyl-CoA hydrolase activity"/>
    <property type="evidence" value="ECO:0007669"/>
    <property type="project" value="TreeGrafter"/>
</dbReference>
<dbReference type="AlphaFoldDB" id="A0A5N5T045"/>
<feature type="repeat" description="ANK" evidence="7">
    <location>
        <begin position="152"/>
        <end position="184"/>
    </location>
</feature>
<organism evidence="10 11">
    <name type="scientific">Armadillidium nasatum</name>
    <dbReference type="NCBI Taxonomy" id="96803"/>
    <lineage>
        <taxon>Eukaryota</taxon>
        <taxon>Metazoa</taxon>
        <taxon>Ecdysozoa</taxon>
        <taxon>Arthropoda</taxon>
        <taxon>Crustacea</taxon>
        <taxon>Multicrustacea</taxon>
        <taxon>Malacostraca</taxon>
        <taxon>Eumalacostraca</taxon>
        <taxon>Peracarida</taxon>
        <taxon>Isopoda</taxon>
        <taxon>Oniscidea</taxon>
        <taxon>Crinocheta</taxon>
        <taxon>Armadillidiidae</taxon>
        <taxon>Armadillidium</taxon>
    </lineage>
</organism>
<feature type="repeat" description="ANK" evidence="7">
    <location>
        <begin position="278"/>
        <end position="310"/>
    </location>
</feature>
<dbReference type="InterPro" id="IPR016035">
    <property type="entry name" value="Acyl_Trfase/lysoPLipase"/>
</dbReference>
<dbReference type="GO" id="GO:2000304">
    <property type="term" value="P:positive regulation of ceramide biosynthetic process"/>
    <property type="evidence" value="ECO:0007669"/>
    <property type="project" value="TreeGrafter"/>
</dbReference>
<dbReference type="InterPro" id="IPR002641">
    <property type="entry name" value="PNPLA_dom"/>
</dbReference>
<dbReference type="Proteomes" id="UP000326759">
    <property type="component" value="Unassembled WGS sequence"/>
</dbReference>
<dbReference type="PROSITE" id="PS51635">
    <property type="entry name" value="PNPLA"/>
    <property type="match status" value="1"/>
</dbReference>
<dbReference type="SUPFAM" id="SSF48403">
    <property type="entry name" value="Ankyrin repeat"/>
    <property type="match status" value="1"/>
</dbReference>
<feature type="domain" description="PNPLA" evidence="9">
    <location>
        <begin position="400"/>
        <end position="583"/>
    </location>
</feature>
<keyword evidence="4 7" id="KW-0040">ANK repeat</keyword>
<keyword evidence="2" id="KW-0677">Repeat</keyword>
<dbReference type="SUPFAM" id="SSF52151">
    <property type="entry name" value="FabD/lysophospholipase-like"/>
    <property type="match status" value="1"/>
</dbReference>
<name>A0A5N5T045_9CRUS</name>
<evidence type="ECO:0000256" key="5">
    <source>
        <dbReference type="ARBA" id="ARBA00023098"/>
    </source>
</evidence>
<dbReference type="GO" id="GO:0047499">
    <property type="term" value="F:calcium-independent phospholipase A2 activity"/>
    <property type="evidence" value="ECO:0007669"/>
    <property type="project" value="InterPro"/>
</dbReference>
<protein>
    <recommendedName>
        <fullName evidence="1">phospholipase A2</fullName>
        <ecNumber evidence="1">3.1.1.4</ecNumber>
    </recommendedName>
</protein>